<accession>A0A225E7H5</accession>
<dbReference type="EMBL" id="NIDE01000003">
    <property type="protein sequence ID" value="OWK44387.1"/>
    <property type="molecule type" value="Genomic_DNA"/>
</dbReference>
<dbReference type="InterPro" id="IPR036913">
    <property type="entry name" value="YegP-like_sf"/>
</dbReference>
<dbReference type="SUPFAM" id="SSF160113">
    <property type="entry name" value="YegP-like"/>
    <property type="match status" value="2"/>
</dbReference>
<dbReference type="RefSeq" id="WP_161967327.1">
    <property type="nucleotide sequence ID" value="NZ_NIDE01000003.1"/>
</dbReference>
<evidence type="ECO:0000313" key="3">
    <source>
        <dbReference type="EMBL" id="OWK44387.1"/>
    </source>
</evidence>
<feature type="signal peptide" evidence="1">
    <location>
        <begin position="1"/>
        <end position="26"/>
    </location>
</feature>
<feature type="chain" id="PRO_5012126722" description="DUF1508 domain-containing protein" evidence="1">
    <location>
        <begin position="27"/>
        <end position="143"/>
    </location>
</feature>
<feature type="domain" description="DUF1508" evidence="2">
    <location>
        <begin position="38"/>
        <end position="77"/>
    </location>
</feature>
<comment type="caution">
    <text evidence="3">The sequence shown here is derived from an EMBL/GenBank/DDBJ whole genome shotgun (WGS) entry which is preliminary data.</text>
</comment>
<dbReference type="Pfam" id="PF07411">
    <property type="entry name" value="DUF1508"/>
    <property type="match status" value="2"/>
</dbReference>
<name>A0A225E7H5_9BACT</name>
<evidence type="ECO:0000259" key="2">
    <source>
        <dbReference type="Pfam" id="PF07411"/>
    </source>
</evidence>
<evidence type="ECO:0000313" key="4">
    <source>
        <dbReference type="Proteomes" id="UP000214646"/>
    </source>
</evidence>
<sequence length="143" mass="16035">MFTRRFFAVALIAAVGAGLGTVHARAADKKFQFEIYPDAKDEFRWRLRDGDGGIVATSGDGYKRKADCKKMVENIKADIGKYTFEVYEDAKKEYRFRLKANNGNIIAASSRSQKTKADADKLTETISKEVKNADVKEVEKADK</sequence>
<dbReference type="PANTHER" id="PTHR40606:SF1">
    <property type="entry name" value="UPF0339 PROTEIN YEGP"/>
    <property type="match status" value="1"/>
</dbReference>
<dbReference type="InterPro" id="IPR051141">
    <property type="entry name" value="UPF0339_domain"/>
</dbReference>
<dbReference type="Proteomes" id="UP000214646">
    <property type="component" value="Unassembled WGS sequence"/>
</dbReference>
<feature type="domain" description="DUF1508" evidence="2">
    <location>
        <begin position="89"/>
        <end position="137"/>
    </location>
</feature>
<evidence type="ECO:0000256" key="1">
    <source>
        <dbReference type="SAM" id="SignalP"/>
    </source>
</evidence>
<keyword evidence="1" id="KW-0732">Signal</keyword>
<dbReference type="PANTHER" id="PTHR40606">
    <property type="match status" value="1"/>
</dbReference>
<dbReference type="AlphaFoldDB" id="A0A225E7H5"/>
<dbReference type="Gene3D" id="3.30.160.160">
    <property type="entry name" value="YegP-like"/>
    <property type="match status" value="2"/>
</dbReference>
<proteinExistence type="predicted"/>
<dbReference type="InterPro" id="IPR010879">
    <property type="entry name" value="DUF1508"/>
</dbReference>
<dbReference type="OrthoDB" id="9802792at2"/>
<organism evidence="3 4">
    <name type="scientific">Fimbriiglobus ruber</name>
    <dbReference type="NCBI Taxonomy" id="1908690"/>
    <lineage>
        <taxon>Bacteria</taxon>
        <taxon>Pseudomonadati</taxon>
        <taxon>Planctomycetota</taxon>
        <taxon>Planctomycetia</taxon>
        <taxon>Gemmatales</taxon>
        <taxon>Gemmataceae</taxon>
        <taxon>Fimbriiglobus</taxon>
    </lineage>
</organism>
<reference evidence="4" key="1">
    <citation type="submission" date="2017-06" db="EMBL/GenBank/DDBJ databases">
        <title>Genome analysis of Fimbriiglobus ruber SP5, the first member of the order Planctomycetales with confirmed chitinolytic capability.</title>
        <authorList>
            <person name="Ravin N.V."/>
            <person name="Rakitin A.L."/>
            <person name="Ivanova A.A."/>
            <person name="Beletsky A.V."/>
            <person name="Kulichevskaya I.S."/>
            <person name="Mardanov A.V."/>
            <person name="Dedysh S.N."/>
        </authorList>
    </citation>
    <scope>NUCLEOTIDE SEQUENCE [LARGE SCALE GENOMIC DNA]</scope>
    <source>
        <strain evidence="4">SP5</strain>
    </source>
</reference>
<protein>
    <recommendedName>
        <fullName evidence="2">DUF1508 domain-containing protein</fullName>
    </recommendedName>
</protein>
<keyword evidence="4" id="KW-1185">Reference proteome</keyword>
<gene>
    <name evidence="3" type="ORF">FRUB_02319</name>
</gene>